<dbReference type="Proteomes" id="UP001190926">
    <property type="component" value="Unassembled WGS sequence"/>
</dbReference>
<evidence type="ECO:0000313" key="2">
    <source>
        <dbReference type="EMBL" id="KAH6757174.1"/>
    </source>
</evidence>
<name>A0AAD4NYA3_PERFH</name>
<accession>A0AAD4NYA3</accession>
<organism evidence="2 3">
    <name type="scientific">Perilla frutescens var. hirtella</name>
    <name type="common">Perilla citriodora</name>
    <name type="synonym">Perilla setoyensis</name>
    <dbReference type="NCBI Taxonomy" id="608512"/>
    <lineage>
        <taxon>Eukaryota</taxon>
        <taxon>Viridiplantae</taxon>
        <taxon>Streptophyta</taxon>
        <taxon>Embryophyta</taxon>
        <taxon>Tracheophyta</taxon>
        <taxon>Spermatophyta</taxon>
        <taxon>Magnoliopsida</taxon>
        <taxon>eudicotyledons</taxon>
        <taxon>Gunneridae</taxon>
        <taxon>Pentapetalae</taxon>
        <taxon>asterids</taxon>
        <taxon>lamiids</taxon>
        <taxon>Lamiales</taxon>
        <taxon>Lamiaceae</taxon>
        <taxon>Nepetoideae</taxon>
        <taxon>Elsholtzieae</taxon>
        <taxon>Perilla</taxon>
    </lineage>
</organism>
<evidence type="ECO:0000256" key="1">
    <source>
        <dbReference type="SAM" id="MobiDB-lite"/>
    </source>
</evidence>
<evidence type="ECO:0000313" key="3">
    <source>
        <dbReference type="Proteomes" id="UP001190926"/>
    </source>
</evidence>
<dbReference type="EMBL" id="SDAM02029495">
    <property type="protein sequence ID" value="KAH6757174.1"/>
    <property type="molecule type" value="Genomic_DNA"/>
</dbReference>
<reference evidence="2 3" key="1">
    <citation type="journal article" date="2021" name="Nat. Commun.">
        <title>Incipient diploidization of the medicinal plant Perilla within 10,000 years.</title>
        <authorList>
            <person name="Zhang Y."/>
            <person name="Shen Q."/>
            <person name="Leng L."/>
            <person name="Zhang D."/>
            <person name="Chen S."/>
            <person name="Shi Y."/>
            <person name="Ning Z."/>
            <person name="Chen S."/>
        </authorList>
    </citation>
    <scope>NUCLEOTIDE SEQUENCE [LARGE SCALE GENOMIC DNA]</scope>
    <source>
        <strain evidence="3">cv. PC099</strain>
    </source>
</reference>
<comment type="caution">
    <text evidence="2">The sequence shown here is derived from an EMBL/GenBank/DDBJ whole genome shotgun (WGS) entry which is preliminary data.</text>
</comment>
<keyword evidence="3" id="KW-1185">Reference proteome</keyword>
<dbReference type="AlphaFoldDB" id="A0AAD4NYA3"/>
<feature type="compositionally biased region" description="Pro residues" evidence="1">
    <location>
        <begin position="67"/>
        <end position="114"/>
    </location>
</feature>
<proteinExistence type="predicted"/>
<sequence length="134" mass="14493">MSIPSNFFKKYFLGFYKRKFHLTQSPSPIVSAPVHGASAMTAAPPPELPLMNYVLEFDTIPTEKPSGPRPGPEFPGPPSPSPPTPEGPRPPMPSPPGKPEAFPPHGPDVIPPMPPERRPTQPPSYMGFEGLGFN</sequence>
<gene>
    <name evidence="2" type="ORF">C2S53_019063</name>
</gene>
<protein>
    <submittedName>
        <fullName evidence="2">Uncharacterized protein</fullName>
    </submittedName>
</protein>
<feature type="region of interest" description="Disordered" evidence="1">
    <location>
        <begin position="57"/>
        <end position="134"/>
    </location>
</feature>